<feature type="compositionally biased region" description="Basic and acidic residues" evidence="1">
    <location>
        <begin position="323"/>
        <end position="340"/>
    </location>
</feature>
<evidence type="ECO:0000259" key="2">
    <source>
        <dbReference type="PROSITE" id="PS50994"/>
    </source>
</evidence>
<dbReference type="AlphaFoldDB" id="A0ABD1JJ83"/>
<feature type="domain" description="Integrase catalytic" evidence="2">
    <location>
        <begin position="9"/>
        <end position="168"/>
    </location>
</feature>
<accession>A0ABD1JJ83</accession>
<comment type="caution">
    <text evidence="3">The sequence shown here is derived from an EMBL/GenBank/DDBJ whole genome shotgun (WGS) entry which is preliminary data.</text>
</comment>
<reference evidence="3 4" key="1">
    <citation type="submission" date="2024-09" db="EMBL/GenBank/DDBJ databases">
        <title>A chromosome-level genome assembly of Gray's grenadier anchovy, Coilia grayii.</title>
        <authorList>
            <person name="Fu Z."/>
        </authorList>
    </citation>
    <scope>NUCLEOTIDE SEQUENCE [LARGE SCALE GENOMIC DNA]</scope>
    <source>
        <strain evidence="3">G4</strain>
        <tissue evidence="3">Muscle</tissue>
    </source>
</reference>
<dbReference type="EMBL" id="JBHFQA010000015">
    <property type="protein sequence ID" value="KAL2086043.1"/>
    <property type="molecule type" value="Genomic_DNA"/>
</dbReference>
<feature type="region of interest" description="Disordered" evidence="1">
    <location>
        <begin position="256"/>
        <end position="340"/>
    </location>
</feature>
<sequence length="340" mass="37466">METAANNTKDIQQASGAAQLDAVHHVSKEKKGPFMGQTFLVLVDAHSKWLEAHIMSNITAAVTTKKLRSIFAIHGLPDTVVTDNGPTFTSEVFKEFMEKNGIRHVCTAPYHPASNGLAERAVATLKDGLRKMSGHSLETRLSRFLFQYRITPHTTTGVSPAAMLLGRTPKSHLDLLHPDMGKRVCRSQDRQKLRRDQHAKDRLFQAGDQVYVKNFATGTPWLPGVIQHQTGPVSFVVDLLDGRQVRRHQDHLRDRYDAEGEGRDSEAHQGSAFSSGGSAEGPQTPEQDQVLPEEPSAQGTLSAPTPNRLGGPPPAADNQDAAPELRRSTRPHRPPDRLTW</sequence>
<evidence type="ECO:0000313" key="4">
    <source>
        <dbReference type="Proteomes" id="UP001591681"/>
    </source>
</evidence>
<keyword evidence="4" id="KW-1185">Reference proteome</keyword>
<dbReference type="InterPro" id="IPR001584">
    <property type="entry name" value="Integrase_cat-core"/>
</dbReference>
<evidence type="ECO:0000313" key="3">
    <source>
        <dbReference type="EMBL" id="KAL2086043.1"/>
    </source>
</evidence>
<protein>
    <recommendedName>
        <fullName evidence="2">Integrase catalytic domain-containing protein</fullName>
    </recommendedName>
</protein>
<feature type="compositionally biased region" description="Low complexity" evidence="1">
    <location>
        <begin position="270"/>
        <end position="281"/>
    </location>
</feature>
<dbReference type="Proteomes" id="UP001591681">
    <property type="component" value="Unassembled WGS sequence"/>
</dbReference>
<dbReference type="InterPro" id="IPR050951">
    <property type="entry name" value="Retrovirus_Pol_polyprotein"/>
</dbReference>
<dbReference type="FunFam" id="3.30.420.10:FF:000063">
    <property type="entry name" value="Retrovirus-related Pol polyprotein from transposon 297-like Protein"/>
    <property type="match status" value="1"/>
</dbReference>
<proteinExistence type="predicted"/>
<gene>
    <name evidence="3" type="ORF">ACEWY4_017102</name>
</gene>
<name>A0ABD1JJ83_9TELE</name>
<dbReference type="Gene3D" id="3.30.420.10">
    <property type="entry name" value="Ribonuclease H-like superfamily/Ribonuclease H"/>
    <property type="match status" value="1"/>
</dbReference>
<dbReference type="PROSITE" id="PS50994">
    <property type="entry name" value="INTEGRASE"/>
    <property type="match status" value="1"/>
</dbReference>
<feature type="compositionally biased region" description="Basic and acidic residues" evidence="1">
    <location>
        <begin position="256"/>
        <end position="267"/>
    </location>
</feature>
<dbReference type="SUPFAM" id="SSF53098">
    <property type="entry name" value="Ribonuclease H-like"/>
    <property type="match status" value="1"/>
</dbReference>
<organism evidence="3 4">
    <name type="scientific">Coilia grayii</name>
    <name type="common">Gray's grenadier anchovy</name>
    <dbReference type="NCBI Taxonomy" id="363190"/>
    <lineage>
        <taxon>Eukaryota</taxon>
        <taxon>Metazoa</taxon>
        <taxon>Chordata</taxon>
        <taxon>Craniata</taxon>
        <taxon>Vertebrata</taxon>
        <taxon>Euteleostomi</taxon>
        <taxon>Actinopterygii</taxon>
        <taxon>Neopterygii</taxon>
        <taxon>Teleostei</taxon>
        <taxon>Clupei</taxon>
        <taxon>Clupeiformes</taxon>
        <taxon>Clupeoidei</taxon>
        <taxon>Engraulidae</taxon>
        <taxon>Coilinae</taxon>
        <taxon>Coilia</taxon>
    </lineage>
</organism>
<evidence type="ECO:0000256" key="1">
    <source>
        <dbReference type="SAM" id="MobiDB-lite"/>
    </source>
</evidence>
<dbReference type="InterPro" id="IPR012337">
    <property type="entry name" value="RNaseH-like_sf"/>
</dbReference>
<dbReference type="InterPro" id="IPR036397">
    <property type="entry name" value="RNaseH_sf"/>
</dbReference>
<dbReference type="Pfam" id="PF00665">
    <property type="entry name" value="rve"/>
    <property type="match status" value="1"/>
</dbReference>
<dbReference type="PANTHER" id="PTHR37984:SF13">
    <property type="entry name" value="RIBONUCLEASE H"/>
    <property type="match status" value="1"/>
</dbReference>
<dbReference type="PANTHER" id="PTHR37984">
    <property type="entry name" value="PROTEIN CBG26694"/>
    <property type="match status" value="1"/>
</dbReference>